<dbReference type="GO" id="GO:0005737">
    <property type="term" value="C:cytoplasm"/>
    <property type="evidence" value="ECO:0007669"/>
    <property type="project" value="UniProtKB-SubCell"/>
</dbReference>
<name>A0A7J8AEJ1_RHIFE</name>
<dbReference type="InterPro" id="IPR048995">
    <property type="entry name" value="STL11/RBM22-like_N"/>
</dbReference>
<dbReference type="EMBL" id="JACAGC010000002">
    <property type="protein sequence ID" value="KAF6384953.1"/>
    <property type="molecule type" value="Genomic_DNA"/>
</dbReference>
<accession>A0A7J8AEJ1</accession>
<dbReference type="GO" id="GO:0071007">
    <property type="term" value="C:U2-type catalytic step 2 spliceosome"/>
    <property type="evidence" value="ECO:0007669"/>
    <property type="project" value="TreeGrafter"/>
</dbReference>
<dbReference type="InterPro" id="IPR039171">
    <property type="entry name" value="Cwc2/Slt11"/>
</dbReference>
<protein>
    <recommendedName>
        <fullName evidence="5">STL11/RBM22-like N-terminal domain-containing protein</fullName>
    </recommendedName>
</protein>
<evidence type="ECO:0000256" key="4">
    <source>
        <dbReference type="ARBA" id="ARBA00022884"/>
    </source>
</evidence>
<dbReference type="GO" id="GO:0000974">
    <property type="term" value="C:Prp19 complex"/>
    <property type="evidence" value="ECO:0007669"/>
    <property type="project" value="TreeGrafter"/>
</dbReference>
<dbReference type="GO" id="GO:0071006">
    <property type="term" value="C:U2-type catalytic step 1 spliceosome"/>
    <property type="evidence" value="ECO:0007669"/>
    <property type="project" value="TreeGrafter"/>
</dbReference>
<gene>
    <name evidence="6" type="ORF">mRhiFer1_008814</name>
</gene>
<proteinExistence type="predicted"/>
<evidence type="ECO:0000259" key="5">
    <source>
        <dbReference type="Pfam" id="PF21369"/>
    </source>
</evidence>
<evidence type="ECO:0000256" key="1">
    <source>
        <dbReference type="ARBA" id="ARBA00022499"/>
    </source>
</evidence>
<sequence>MATLLGSSTYNRQNWEDADFPILCQTCLEENPNIRVFRWCPSMHFKKTEVCQTCSKLKNVCQTCLLNLEYGLPIQVCDAGLSFKDDMPKSDVNKDYYTQNMEREISNSDRIQPVGMLGKKPHPPVI</sequence>
<dbReference type="GO" id="GO:0036002">
    <property type="term" value="F:pre-mRNA binding"/>
    <property type="evidence" value="ECO:0007669"/>
    <property type="project" value="TreeGrafter"/>
</dbReference>
<keyword evidence="1" id="KW-1017">Isopeptide bond</keyword>
<dbReference type="Pfam" id="PF21369">
    <property type="entry name" value="STL11_N"/>
    <property type="match status" value="1"/>
</dbReference>
<reference evidence="6 7" key="1">
    <citation type="journal article" date="2020" name="Nature">
        <title>Six reference-quality genomes reveal evolution of bat adaptations.</title>
        <authorList>
            <person name="Jebb D."/>
            <person name="Huang Z."/>
            <person name="Pippel M."/>
            <person name="Hughes G.M."/>
            <person name="Lavrichenko K."/>
            <person name="Devanna P."/>
            <person name="Winkler S."/>
            <person name="Jermiin L.S."/>
            <person name="Skirmuntt E.C."/>
            <person name="Katzourakis A."/>
            <person name="Burkitt-Gray L."/>
            <person name="Ray D.A."/>
            <person name="Sullivan K.A.M."/>
            <person name="Roscito J.G."/>
            <person name="Kirilenko B.M."/>
            <person name="Davalos L.M."/>
            <person name="Corthals A.P."/>
            <person name="Power M.L."/>
            <person name="Jones G."/>
            <person name="Ransome R.D."/>
            <person name="Dechmann D.K.N."/>
            <person name="Locatelli A.G."/>
            <person name="Puechmaille S.J."/>
            <person name="Fedrigo O."/>
            <person name="Jarvis E.D."/>
            <person name="Hiller M."/>
            <person name="Vernes S.C."/>
            <person name="Myers E.W."/>
            <person name="Teeling E.C."/>
        </authorList>
    </citation>
    <scope>NUCLEOTIDE SEQUENCE [LARGE SCALE GENOMIC DNA]</scope>
    <source>
        <strain evidence="6">MRhiFer1</strain>
        <tissue evidence="6">Lung</tissue>
    </source>
</reference>
<dbReference type="AlphaFoldDB" id="A0A7J8AEJ1"/>
<keyword evidence="4" id="KW-0694">RNA-binding</keyword>
<comment type="caution">
    <text evidence="6">The sequence shown here is derived from an EMBL/GenBank/DDBJ whole genome shotgun (WGS) entry which is preliminary data.</text>
</comment>
<dbReference type="Proteomes" id="UP000585614">
    <property type="component" value="Unassembled WGS sequence"/>
</dbReference>
<evidence type="ECO:0000313" key="7">
    <source>
        <dbReference type="Proteomes" id="UP000585614"/>
    </source>
</evidence>
<organism evidence="6 7">
    <name type="scientific">Rhinolophus ferrumequinum</name>
    <name type="common">Greater horseshoe bat</name>
    <dbReference type="NCBI Taxonomy" id="59479"/>
    <lineage>
        <taxon>Eukaryota</taxon>
        <taxon>Metazoa</taxon>
        <taxon>Chordata</taxon>
        <taxon>Craniata</taxon>
        <taxon>Vertebrata</taxon>
        <taxon>Euteleostomi</taxon>
        <taxon>Mammalia</taxon>
        <taxon>Eutheria</taxon>
        <taxon>Laurasiatheria</taxon>
        <taxon>Chiroptera</taxon>
        <taxon>Yinpterochiroptera</taxon>
        <taxon>Rhinolophoidea</taxon>
        <taxon>Rhinolophidae</taxon>
        <taxon>Rhinolophinae</taxon>
        <taxon>Rhinolophus</taxon>
    </lineage>
</organism>
<dbReference type="GO" id="GO:0017070">
    <property type="term" value="F:U6 snRNA binding"/>
    <property type="evidence" value="ECO:0007669"/>
    <property type="project" value="TreeGrafter"/>
</dbReference>
<keyword evidence="3" id="KW-0832">Ubl conjugation</keyword>
<evidence type="ECO:0000256" key="3">
    <source>
        <dbReference type="ARBA" id="ARBA00022843"/>
    </source>
</evidence>
<keyword evidence="2" id="KW-0597">Phosphoprotein</keyword>
<evidence type="ECO:0000256" key="2">
    <source>
        <dbReference type="ARBA" id="ARBA00022553"/>
    </source>
</evidence>
<dbReference type="PANTHER" id="PTHR14089">
    <property type="entry name" value="PRE-MRNA-SPLICING FACTOR RBM22"/>
    <property type="match status" value="1"/>
</dbReference>
<dbReference type="GO" id="GO:0006397">
    <property type="term" value="P:mRNA processing"/>
    <property type="evidence" value="ECO:0007669"/>
    <property type="project" value="UniProtKB-KW"/>
</dbReference>
<evidence type="ECO:0000313" key="6">
    <source>
        <dbReference type="EMBL" id="KAF6384953.1"/>
    </source>
</evidence>
<feature type="domain" description="STL11/RBM22-like N-terminal" evidence="5">
    <location>
        <begin position="44"/>
        <end position="86"/>
    </location>
</feature>
<dbReference type="PANTHER" id="PTHR14089:SF18">
    <property type="entry name" value="PRE-MRNA-SPLICING FACTOR RBM22"/>
    <property type="match status" value="1"/>
</dbReference>